<dbReference type="RefSeq" id="WP_231916872.1">
    <property type="nucleotide sequence ID" value="NZ_LT629757.1"/>
</dbReference>
<protein>
    <submittedName>
        <fullName evidence="1">Polyketide cyclase / dehydrase and lipid transport</fullName>
    </submittedName>
</protein>
<reference evidence="2" key="1">
    <citation type="submission" date="2016-10" db="EMBL/GenBank/DDBJ databases">
        <authorList>
            <person name="Varghese N."/>
            <person name="Submissions S."/>
        </authorList>
    </citation>
    <scope>NUCLEOTIDE SEQUENCE [LARGE SCALE GENOMIC DNA]</scope>
    <source>
        <strain evidence="2">DSM 22127</strain>
    </source>
</reference>
<evidence type="ECO:0000313" key="1">
    <source>
        <dbReference type="EMBL" id="SDS79998.1"/>
    </source>
</evidence>
<dbReference type="AlphaFoldDB" id="A0A1H1V5I2"/>
<proteinExistence type="predicted"/>
<dbReference type="EMBL" id="LT629757">
    <property type="protein sequence ID" value="SDS79998.1"/>
    <property type="molecule type" value="Genomic_DNA"/>
</dbReference>
<dbReference type="SUPFAM" id="SSF55961">
    <property type="entry name" value="Bet v1-like"/>
    <property type="match status" value="1"/>
</dbReference>
<dbReference type="InterPro" id="IPR023393">
    <property type="entry name" value="START-like_dom_sf"/>
</dbReference>
<organism evidence="1 2">
    <name type="scientific">Nocardioides scoriae</name>
    <dbReference type="NCBI Taxonomy" id="642780"/>
    <lineage>
        <taxon>Bacteria</taxon>
        <taxon>Bacillati</taxon>
        <taxon>Actinomycetota</taxon>
        <taxon>Actinomycetes</taxon>
        <taxon>Propionibacteriales</taxon>
        <taxon>Nocardioidaceae</taxon>
        <taxon>Nocardioides</taxon>
    </lineage>
</organism>
<keyword evidence="2" id="KW-1185">Reference proteome</keyword>
<dbReference type="Proteomes" id="UP000198859">
    <property type="component" value="Chromosome I"/>
</dbReference>
<evidence type="ECO:0000313" key="2">
    <source>
        <dbReference type="Proteomes" id="UP000198859"/>
    </source>
</evidence>
<gene>
    <name evidence="1" type="ORF">SAMN04488570_2727</name>
</gene>
<dbReference type="CDD" id="cd07812">
    <property type="entry name" value="SRPBCC"/>
    <property type="match status" value="1"/>
</dbReference>
<dbReference type="Gene3D" id="3.30.530.20">
    <property type="match status" value="1"/>
</dbReference>
<accession>A0A1H1V5I2</accession>
<dbReference type="Pfam" id="PF10604">
    <property type="entry name" value="Polyketide_cyc2"/>
    <property type="match status" value="1"/>
</dbReference>
<name>A0A1H1V5I2_9ACTN</name>
<sequence>MSDLTAWAASSLSGSRVVAADPTTVGALVSDVTRTGEWSPVCAAAWWEDDVAPGPRAGAWFGGRNQVPGRTWETRSLVLDAEPGRTFRWQVEGRYATWGYALRPVETSGAVHTELTETYELGGATVARFEELYADRAAEVLDARCREAREGIPATLAALARILEG</sequence>
<dbReference type="STRING" id="642780.SAMN04488570_2727"/>
<dbReference type="InterPro" id="IPR019587">
    <property type="entry name" value="Polyketide_cyclase/dehydratase"/>
</dbReference>